<dbReference type="RefSeq" id="NP_492882.1">
    <property type="nucleotide sequence ID" value="NM_060481.1"/>
</dbReference>
<organism evidence="1 2">
    <name type="scientific">Caenorhabditis elegans</name>
    <dbReference type="NCBI Taxonomy" id="6239"/>
    <lineage>
        <taxon>Eukaryota</taxon>
        <taxon>Metazoa</taxon>
        <taxon>Ecdysozoa</taxon>
        <taxon>Nematoda</taxon>
        <taxon>Chromadorea</taxon>
        <taxon>Rhabditida</taxon>
        <taxon>Rhabditina</taxon>
        <taxon>Rhabditomorpha</taxon>
        <taxon>Rhabditoidea</taxon>
        <taxon>Rhabditidae</taxon>
        <taxon>Peloderinae</taxon>
        <taxon>Caenorhabditis</taxon>
    </lineage>
</organism>
<gene>
    <name evidence="1" type="ORF">CELE_F46A8.7</name>
    <name evidence="1 3" type="ORF">F46A8.7</name>
</gene>
<dbReference type="EMBL" id="BX284601">
    <property type="protein sequence ID" value="CAB04393.1"/>
    <property type="molecule type" value="Genomic_DNA"/>
</dbReference>
<keyword evidence="2" id="KW-1185">Reference proteome</keyword>
<evidence type="ECO:0000313" key="2">
    <source>
        <dbReference type="Proteomes" id="UP000001940"/>
    </source>
</evidence>
<dbReference type="AlphaFoldDB" id="O01333"/>
<dbReference type="AGR" id="WB:WBGene00009750"/>
<evidence type="ECO:0000313" key="3">
    <source>
        <dbReference type="WormBase" id="F46A8.7"/>
    </source>
</evidence>
<evidence type="ECO:0000313" key="1">
    <source>
        <dbReference type="EMBL" id="CAB04393.1"/>
    </source>
</evidence>
<dbReference type="UCSC" id="F46A8.7">
    <property type="organism name" value="c. elegans"/>
</dbReference>
<dbReference type="PIR" id="T22263">
    <property type="entry name" value="T22263"/>
</dbReference>
<protein>
    <submittedName>
        <fullName evidence="1">Uncharacterized protein</fullName>
    </submittedName>
</protein>
<dbReference type="CTD" id="185823"/>
<dbReference type="KEGG" id="cel:CELE_F46A8.7"/>
<dbReference type="SMR" id="O01333"/>
<dbReference type="Proteomes" id="UP000001940">
    <property type="component" value="Chromosome I"/>
</dbReference>
<reference evidence="1 2" key="1">
    <citation type="journal article" date="1998" name="Science">
        <title>Genome sequence of the nematode C. elegans: a platform for investigating biology.</title>
        <authorList>
            <consortium name="The C. elegans sequencing consortium"/>
            <person name="Sulson J.E."/>
            <person name="Waterston R."/>
        </authorList>
    </citation>
    <scope>NUCLEOTIDE SEQUENCE [LARGE SCALE GENOMIC DNA]</scope>
    <source>
        <strain evidence="1 2">Bristol N2</strain>
    </source>
</reference>
<name>O01333_CAEEL</name>
<dbReference type="InParanoid" id="O01333"/>
<dbReference type="WormBase" id="F46A8.7">
    <property type="protein sequence ID" value="CE10570"/>
    <property type="gene ID" value="WBGene00009750"/>
</dbReference>
<dbReference type="PaxDb" id="6239-F46A8.7"/>
<dbReference type="Bgee" id="WBGene00009750">
    <property type="expression patterns" value="Expressed in pharyngeal muscle cell (C elegans) and 1 other cell type or tissue"/>
</dbReference>
<dbReference type="GeneID" id="185823"/>
<accession>O01333</accession>
<sequence length="36" mass="4204">MQKHFDCVLKHLLSRCCARRRESSFRPAPAGKVFLD</sequence>
<proteinExistence type="predicted"/>
<dbReference type="HOGENOM" id="CLU_3360202_0_0_1"/>